<dbReference type="GO" id="GO:0008270">
    <property type="term" value="F:zinc ion binding"/>
    <property type="evidence" value="ECO:0007669"/>
    <property type="project" value="UniProtKB-UniRule"/>
</dbReference>
<dbReference type="PROSITE" id="PS51915">
    <property type="entry name" value="ZAD"/>
    <property type="match status" value="1"/>
</dbReference>
<accession>A0AAU9URU5</accession>
<reference evidence="3" key="1">
    <citation type="submission" date="2022-03" db="EMBL/GenBank/DDBJ databases">
        <authorList>
            <person name="Tunstrom K."/>
        </authorList>
    </citation>
    <scope>NUCLEOTIDE SEQUENCE</scope>
</reference>
<dbReference type="Proteomes" id="UP001153954">
    <property type="component" value="Unassembled WGS sequence"/>
</dbReference>
<dbReference type="GO" id="GO:0005634">
    <property type="term" value="C:nucleus"/>
    <property type="evidence" value="ECO:0007669"/>
    <property type="project" value="InterPro"/>
</dbReference>
<evidence type="ECO:0000313" key="4">
    <source>
        <dbReference type="Proteomes" id="UP001153954"/>
    </source>
</evidence>
<evidence type="ECO:0000259" key="2">
    <source>
        <dbReference type="PROSITE" id="PS51915"/>
    </source>
</evidence>
<feature type="binding site" evidence="1">
    <location>
        <position position="56"/>
    </location>
    <ligand>
        <name>Zn(2+)</name>
        <dbReference type="ChEBI" id="CHEBI:29105"/>
    </ligand>
</feature>
<gene>
    <name evidence="3" type="ORF">EEDITHA_LOCUS15441</name>
</gene>
<evidence type="ECO:0000256" key="1">
    <source>
        <dbReference type="PROSITE-ProRule" id="PRU01263"/>
    </source>
</evidence>
<name>A0AAU9URU5_EUPED</name>
<keyword evidence="1" id="KW-0863">Zinc-finger</keyword>
<feature type="binding site" evidence="1">
    <location>
        <position position="59"/>
    </location>
    <ligand>
        <name>Zn(2+)</name>
        <dbReference type="ChEBI" id="CHEBI:29105"/>
    </ligand>
</feature>
<keyword evidence="1" id="KW-0862">Zinc</keyword>
<comment type="caution">
    <text evidence="3">The sequence shown here is derived from an EMBL/GenBank/DDBJ whole genome shotgun (WGS) entry which is preliminary data.</text>
</comment>
<dbReference type="AlphaFoldDB" id="A0AAU9URU5"/>
<feature type="binding site" evidence="1">
    <location>
        <position position="7"/>
    </location>
    <ligand>
        <name>Zn(2+)</name>
        <dbReference type="ChEBI" id="CHEBI:29105"/>
    </ligand>
</feature>
<keyword evidence="4" id="KW-1185">Reference proteome</keyword>
<keyword evidence="1" id="KW-0479">Metal-binding</keyword>
<proteinExistence type="predicted"/>
<protein>
    <recommendedName>
        <fullName evidence="2">ZAD domain-containing protein</fullName>
    </recommendedName>
</protein>
<organism evidence="3 4">
    <name type="scientific">Euphydryas editha</name>
    <name type="common">Edith's checkerspot</name>
    <dbReference type="NCBI Taxonomy" id="104508"/>
    <lineage>
        <taxon>Eukaryota</taxon>
        <taxon>Metazoa</taxon>
        <taxon>Ecdysozoa</taxon>
        <taxon>Arthropoda</taxon>
        <taxon>Hexapoda</taxon>
        <taxon>Insecta</taxon>
        <taxon>Pterygota</taxon>
        <taxon>Neoptera</taxon>
        <taxon>Endopterygota</taxon>
        <taxon>Lepidoptera</taxon>
        <taxon>Glossata</taxon>
        <taxon>Ditrysia</taxon>
        <taxon>Papilionoidea</taxon>
        <taxon>Nymphalidae</taxon>
        <taxon>Nymphalinae</taxon>
        <taxon>Euphydryas</taxon>
    </lineage>
</organism>
<sequence length="132" mass="15005">MNFNTVCRCCLVRPPDKDLKSVYTCQGKTEVYGDMLNECFEIHLPIEPCDSENGICELCIARLRDASDFKHQVLQCQKEFQIKLTTSSDIKGSVFKLLNLKLMVKSCKEMENELMLVINTKFATISVLAKGM</sequence>
<dbReference type="SMART" id="SM00868">
    <property type="entry name" value="zf-AD"/>
    <property type="match status" value="1"/>
</dbReference>
<feature type="binding site" evidence="1">
    <location>
        <position position="10"/>
    </location>
    <ligand>
        <name>Zn(2+)</name>
        <dbReference type="ChEBI" id="CHEBI:29105"/>
    </ligand>
</feature>
<dbReference type="InterPro" id="IPR012934">
    <property type="entry name" value="Znf_AD"/>
</dbReference>
<dbReference type="Pfam" id="PF07776">
    <property type="entry name" value="zf-AD"/>
    <property type="match status" value="1"/>
</dbReference>
<dbReference type="EMBL" id="CAKOGL010000023">
    <property type="protein sequence ID" value="CAH2100597.1"/>
    <property type="molecule type" value="Genomic_DNA"/>
</dbReference>
<evidence type="ECO:0000313" key="3">
    <source>
        <dbReference type="EMBL" id="CAH2100597.1"/>
    </source>
</evidence>
<dbReference type="Gene3D" id="3.40.1800.20">
    <property type="match status" value="1"/>
</dbReference>
<feature type="domain" description="ZAD" evidence="2">
    <location>
        <begin position="5"/>
        <end position="83"/>
    </location>
</feature>